<dbReference type="Proteomes" id="UP000485367">
    <property type="component" value="Unassembled WGS sequence"/>
</dbReference>
<name>A0A1V5SEF4_9BACT</name>
<comment type="caution">
    <text evidence="1">The sequence shown here is derived from an EMBL/GenBank/DDBJ whole genome shotgun (WGS) entry which is preliminary data.</text>
</comment>
<dbReference type="EMBL" id="MWBO01000017">
    <property type="protein sequence ID" value="OQA52919.1"/>
    <property type="molecule type" value="Genomic_DNA"/>
</dbReference>
<proteinExistence type="predicted"/>
<gene>
    <name evidence="1" type="ORF">BWY43_00290</name>
</gene>
<protein>
    <submittedName>
        <fullName evidence="1">Uncharacterized protein</fullName>
    </submittedName>
</protein>
<sequence>MSEFIKFNGEDAGESSLDSVSAEVTEKMQKAVDDVSQDAVRLLKENGIDVTNTEYLHLRNAAKEVVEQYNADKIKSNVADEEFIYPKNADSETVDIWAHELYGIDMTSAYDLDDKSFEIGWFYNKLFELIKVKRSKCEDRGMM</sequence>
<evidence type="ECO:0000313" key="1">
    <source>
        <dbReference type="EMBL" id="OQA52919.1"/>
    </source>
</evidence>
<accession>A0A1V5SEF4</accession>
<dbReference type="AlphaFoldDB" id="A0A1V5SEF4"/>
<reference evidence="1" key="1">
    <citation type="submission" date="2017-02" db="EMBL/GenBank/DDBJ databases">
        <title>Delving into the versatile metabolic prowess of the omnipresent phylum Bacteroidetes.</title>
        <authorList>
            <person name="Nobu M.K."/>
            <person name="Mei R."/>
            <person name="Narihiro T."/>
            <person name="Kuroda K."/>
            <person name="Liu W.-T."/>
        </authorList>
    </citation>
    <scope>NUCLEOTIDE SEQUENCE</scope>
    <source>
        <strain evidence="1">ADurb.Bin280</strain>
    </source>
</reference>
<organism evidence="1">
    <name type="scientific">candidate division WS2 bacterium ADurb.Bin280</name>
    <dbReference type="NCBI Taxonomy" id="1852829"/>
    <lineage>
        <taxon>Bacteria</taxon>
        <taxon>candidate division WS2</taxon>
    </lineage>
</organism>